<evidence type="ECO:0000313" key="7">
    <source>
        <dbReference type="EMBL" id="ALZ85299.1"/>
    </source>
</evidence>
<dbReference type="RefSeq" id="WP_059315464.1">
    <property type="nucleotide sequence ID" value="NZ_CP013987.1"/>
</dbReference>
<protein>
    <recommendedName>
        <fullName evidence="2">isochorismatase</fullName>
        <ecNumber evidence="2">3.3.2.1</ecNumber>
    </recommendedName>
</protein>
<keyword evidence="5" id="KW-0596">Phosphopantetheine</keyword>
<reference evidence="7 8" key="1">
    <citation type="submission" date="2016-01" db="EMBL/GenBank/DDBJ databases">
        <title>Annotation of Pseudomonas oryzihabitans USDA-ARS-USMARC-56511.</title>
        <authorList>
            <person name="Harhay G.P."/>
            <person name="Harhay D.M."/>
            <person name="Smith T.P.L."/>
            <person name="Bono J.L."/>
            <person name="Heaton M.P."/>
            <person name="Clawson M.L."/>
            <person name="Chitko-Mckown C.G."/>
            <person name="Capik S.F."/>
            <person name="DeDonder K.D."/>
            <person name="Apley M.D."/>
            <person name="Lubbers B.V."/>
            <person name="White B.J."/>
            <person name="Larson R.L."/>
        </authorList>
    </citation>
    <scope>NUCLEOTIDE SEQUENCE [LARGE SCALE GENOMIC DNA]</scope>
    <source>
        <strain evidence="7 8">USDA-ARS-USMARC-56511</strain>
    </source>
</reference>
<proteinExistence type="predicted"/>
<dbReference type="Pfam" id="PF00857">
    <property type="entry name" value="Isochorismatase"/>
    <property type="match status" value="1"/>
</dbReference>
<dbReference type="KEGG" id="por:APT59_14255"/>
<dbReference type="InterPro" id="IPR050272">
    <property type="entry name" value="Isochorismatase-like_hydrls"/>
</dbReference>
<comment type="pathway">
    <text evidence="1">Siderophore biosynthesis.</text>
</comment>
<keyword evidence="5" id="KW-0597">Phosphoprotein</keyword>
<accession>A0A0U4WRD4</accession>
<evidence type="ECO:0000256" key="3">
    <source>
        <dbReference type="ARBA" id="ARBA00022801"/>
    </source>
</evidence>
<dbReference type="Gene3D" id="1.10.1200.10">
    <property type="entry name" value="ACP-like"/>
    <property type="match status" value="1"/>
</dbReference>
<dbReference type="InterPro" id="IPR000868">
    <property type="entry name" value="Isochorismatase-like_dom"/>
</dbReference>
<dbReference type="SUPFAM" id="SSF52499">
    <property type="entry name" value="Isochorismatase-like hydrolases"/>
    <property type="match status" value="1"/>
</dbReference>
<dbReference type="Proteomes" id="UP000064137">
    <property type="component" value="Chromosome"/>
</dbReference>
<feature type="modified residue" description="O-(pantetheine 4'-phosphoryl)serine" evidence="5">
    <location>
        <position position="248"/>
    </location>
</feature>
<dbReference type="InterPro" id="IPR016291">
    <property type="entry name" value="Isochorismatase"/>
</dbReference>
<gene>
    <name evidence="7" type="ORF">APT59_14255</name>
</gene>
<comment type="cofactor">
    <cofactor evidence="5">
        <name>pantetheine 4'-phosphate</name>
        <dbReference type="ChEBI" id="CHEBI:47942"/>
    </cofactor>
    <text evidence="5">Binds 1 phosphopantetheine covalently.</text>
</comment>
<evidence type="ECO:0000313" key="8">
    <source>
        <dbReference type="Proteomes" id="UP000064137"/>
    </source>
</evidence>
<dbReference type="Gene3D" id="3.40.50.850">
    <property type="entry name" value="Isochorismatase-like"/>
    <property type="match status" value="1"/>
</dbReference>
<dbReference type="SUPFAM" id="SSF47336">
    <property type="entry name" value="ACP-like"/>
    <property type="match status" value="1"/>
</dbReference>
<dbReference type="PANTHER" id="PTHR43540">
    <property type="entry name" value="PEROXYUREIDOACRYLATE/UREIDOACRYLATE AMIDOHYDROLASE-RELATED"/>
    <property type="match status" value="1"/>
</dbReference>
<dbReference type="Pfam" id="PF00550">
    <property type="entry name" value="PP-binding"/>
    <property type="match status" value="1"/>
</dbReference>
<feature type="domain" description="Carrier" evidence="6">
    <location>
        <begin position="211"/>
        <end position="287"/>
    </location>
</feature>
<evidence type="ECO:0000256" key="5">
    <source>
        <dbReference type="PIRSR" id="PIRSR001111-50"/>
    </source>
</evidence>
<dbReference type="PRINTS" id="PR01398">
    <property type="entry name" value="ISCHRISMTASE"/>
</dbReference>
<name>A0A0U4WRD4_9PSED</name>
<evidence type="ECO:0000259" key="6">
    <source>
        <dbReference type="PROSITE" id="PS50075"/>
    </source>
</evidence>
<dbReference type="PROSITE" id="PS50075">
    <property type="entry name" value="CARRIER"/>
    <property type="match status" value="1"/>
</dbReference>
<dbReference type="GO" id="GO:0008908">
    <property type="term" value="F:isochorismatase activity"/>
    <property type="evidence" value="ECO:0007669"/>
    <property type="project" value="UniProtKB-EC"/>
</dbReference>
<evidence type="ECO:0000256" key="1">
    <source>
        <dbReference type="ARBA" id="ARBA00004924"/>
    </source>
</evidence>
<dbReference type="InterPro" id="IPR036736">
    <property type="entry name" value="ACP-like_sf"/>
</dbReference>
<organism evidence="7 8">
    <name type="scientific">Pseudomonas oryzihabitans</name>
    <dbReference type="NCBI Taxonomy" id="47885"/>
    <lineage>
        <taxon>Bacteria</taxon>
        <taxon>Pseudomonadati</taxon>
        <taxon>Pseudomonadota</taxon>
        <taxon>Gammaproteobacteria</taxon>
        <taxon>Pseudomonadales</taxon>
        <taxon>Pseudomonadaceae</taxon>
        <taxon>Pseudomonas</taxon>
    </lineage>
</organism>
<dbReference type="PIRSF" id="PIRSF001111">
    <property type="entry name" value="Isochorismatase"/>
    <property type="match status" value="1"/>
</dbReference>
<dbReference type="EMBL" id="CP013987">
    <property type="protein sequence ID" value="ALZ85299.1"/>
    <property type="molecule type" value="Genomic_DNA"/>
</dbReference>
<dbReference type="AlphaFoldDB" id="A0A0U4WRD4"/>
<dbReference type="PANTHER" id="PTHR43540:SF3">
    <property type="entry name" value="ENTEROBACTIN SYNTHASE COMPONENT B"/>
    <property type="match status" value="1"/>
</dbReference>
<comment type="catalytic activity">
    <reaction evidence="4">
        <text>isochorismate + H2O = (2S,3S)-2,3-dihydroxy-2,3-dihydrobenzoate + pyruvate</text>
        <dbReference type="Rhea" id="RHEA:11112"/>
        <dbReference type="ChEBI" id="CHEBI:15361"/>
        <dbReference type="ChEBI" id="CHEBI:15377"/>
        <dbReference type="ChEBI" id="CHEBI:29780"/>
        <dbReference type="ChEBI" id="CHEBI:58764"/>
        <dbReference type="EC" id="3.3.2.1"/>
    </reaction>
</comment>
<dbReference type="OrthoDB" id="5794853at2"/>
<dbReference type="InterPro" id="IPR009081">
    <property type="entry name" value="PP-bd_ACP"/>
</dbReference>
<dbReference type="EC" id="3.3.2.1" evidence="2"/>
<evidence type="ECO:0000256" key="4">
    <source>
        <dbReference type="ARBA" id="ARBA00048590"/>
    </source>
</evidence>
<keyword evidence="3" id="KW-0378">Hydrolase</keyword>
<evidence type="ECO:0000256" key="2">
    <source>
        <dbReference type="ARBA" id="ARBA00012100"/>
    </source>
</evidence>
<sequence>MAIPRLASYPLPQPAGFPANKVAWTPVADRAVLLIHDMQRYFVEFYGDNSPLIAQVVANIAALRAWADAQGMPVVYTAQPTDQPPADRALLNDMWGPGLTQADPALQQVVEELAPKGDDVVLTKWRYSAFHRSNLQDLMTEWRRDQLIVCGVYAHIGCLTTCTDAFMRDIQAFLIGDAVADFSEEEHRMALRYVATRCGSTLSTAQVTGAGAAVLDEAWLRAQVQPLLDADDEEPALDDNLTDFGLDSVQVMTLVGEWQKRGLPVTFADLAAQPTLQGWLDLLRARA</sequence>
<dbReference type="InterPro" id="IPR036380">
    <property type="entry name" value="Isochorismatase-like_sf"/>
</dbReference>